<accession>A0A7X6MJ65</accession>
<protein>
    <submittedName>
        <fullName evidence="6">Aldehyde dehydrogenase family protein</fullName>
    </submittedName>
</protein>
<comment type="caution">
    <text evidence="6">The sequence shown here is derived from an EMBL/GenBank/DDBJ whole genome shotgun (WGS) entry which is preliminary data.</text>
</comment>
<dbReference type="PANTHER" id="PTHR42804">
    <property type="entry name" value="ALDEHYDE DEHYDROGENASE"/>
    <property type="match status" value="1"/>
</dbReference>
<evidence type="ECO:0000313" key="7">
    <source>
        <dbReference type="Proteomes" id="UP000518188"/>
    </source>
</evidence>
<dbReference type="PROSITE" id="PS00687">
    <property type="entry name" value="ALDEHYDE_DEHYDR_GLU"/>
    <property type="match status" value="1"/>
</dbReference>
<dbReference type="InterPro" id="IPR016161">
    <property type="entry name" value="Ald_DH/histidinol_DH"/>
</dbReference>
<evidence type="ECO:0000256" key="3">
    <source>
        <dbReference type="PROSITE-ProRule" id="PRU10007"/>
    </source>
</evidence>
<dbReference type="SUPFAM" id="SSF53720">
    <property type="entry name" value="ALDH-like"/>
    <property type="match status" value="1"/>
</dbReference>
<reference evidence="6 7" key="1">
    <citation type="submission" date="2020-04" db="EMBL/GenBank/DDBJ databases">
        <title>MicrobeNet Type strains.</title>
        <authorList>
            <person name="Nicholson A.C."/>
        </authorList>
    </citation>
    <scope>NUCLEOTIDE SEQUENCE [LARGE SCALE GENOMIC DNA]</scope>
    <source>
        <strain evidence="6 7">ATCC 700731</strain>
    </source>
</reference>
<dbReference type="InterPro" id="IPR016163">
    <property type="entry name" value="Ald_DH_C"/>
</dbReference>
<evidence type="ECO:0000313" key="6">
    <source>
        <dbReference type="EMBL" id="NKZ09515.1"/>
    </source>
</evidence>
<gene>
    <name evidence="6" type="ORF">HGA11_00870</name>
</gene>
<dbReference type="PANTHER" id="PTHR42804:SF1">
    <property type="entry name" value="ALDEHYDE DEHYDROGENASE-RELATED"/>
    <property type="match status" value="1"/>
</dbReference>
<dbReference type="Proteomes" id="UP000518188">
    <property type="component" value="Unassembled WGS sequence"/>
</dbReference>
<dbReference type="Gene3D" id="3.40.605.10">
    <property type="entry name" value="Aldehyde Dehydrogenase, Chain A, domain 1"/>
    <property type="match status" value="1"/>
</dbReference>
<dbReference type="Gene3D" id="3.40.309.10">
    <property type="entry name" value="Aldehyde Dehydrogenase, Chain A, domain 2"/>
    <property type="match status" value="1"/>
</dbReference>
<dbReference type="EMBL" id="JAAXPJ010000001">
    <property type="protein sequence ID" value="NKZ09515.1"/>
    <property type="molecule type" value="Genomic_DNA"/>
</dbReference>
<dbReference type="InterPro" id="IPR029510">
    <property type="entry name" value="Ald_DH_CS_GLU"/>
</dbReference>
<dbReference type="CDD" id="cd07089">
    <property type="entry name" value="ALDH_CddD-AldA-like"/>
    <property type="match status" value="1"/>
</dbReference>
<keyword evidence="2 4" id="KW-0560">Oxidoreductase</keyword>
<dbReference type="Pfam" id="PF00171">
    <property type="entry name" value="Aldedh"/>
    <property type="match status" value="1"/>
</dbReference>
<dbReference type="InterPro" id="IPR015590">
    <property type="entry name" value="Aldehyde_DH_dom"/>
</dbReference>
<evidence type="ECO:0000256" key="2">
    <source>
        <dbReference type="ARBA" id="ARBA00023002"/>
    </source>
</evidence>
<dbReference type="RefSeq" id="WP_084621919.1">
    <property type="nucleotide sequence ID" value="NZ_HG322951.1"/>
</dbReference>
<proteinExistence type="inferred from homology"/>
<evidence type="ECO:0000256" key="1">
    <source>
        <dbReference type="ARBA" id="ARBA00009986"/>
    </source>
</evidence>
<name>A0A7X6MJ65_9MYCO</name>
<dbReference type="GO" id="GO:0016620">
    <property type="term" value="F:oxidoreductase activity, acting on the aldehyde or oxo group of donors, NAD or NADP as acceptor"/>
    <property type="evidence" value="ECO:0007669"/>
    <property type="project" value="InterPro"/>
</dbReference>
<comment type="similarity">
    <text evidence="1 4">Belongs to the aldehyde dehydrogenase family.</text>
</comment>
<organism evidence="6 7">
    <name type="scientific">Mycolicibacterium septicum DSM 44393</name>
    <dbReference type="NCBI Taxonomy" id="1341646"/>
    <lineage>
        <taxon>Bacteria</taxon>
        <taxon>Bacillati</taxon>
        <taxon>Actinomycetota</taxon>
        <taxon>Actinomycetes</taxon>
        <taxon>Mycobacteriales</taxon>
        <taxon>Mycobacteriaceae</taxon>
        <taxon>Mycolicibacterium</taxon>
    </lineage>
</organism>
<dbReference type="InterPro" id="IPR016162">
    <property type="entry name" value="Ald_DH_N"/>
</dbReference>
<evidence type="ECO:0000256" key="4">
    <source>
        <dbReference type="RuleBase" id="RU003345"/>
    </source>
</evidence>
<feature type="domain" description="Aldehyde dehydrogenase" evidence="5">
    <location>
        <begin position="42"/>
        <end position="508"/>
    </location>
</feature>
<dbReference type="AlphaFoldDB" id="A0A7X6MJ65"/>
<sequence>MTAPSSSASVQLEPTESTTLNARVAARAEGRLLIDGELREARSGRRFDNISPATGKVIGSATAAGAEDMDAAICAARRAFDETDWSVNRQLRKRCLLQLQAALEAEREELREEIIAEAGAPWMTTVMAQVDWPLDDALIYPTELIDSFTWERELGIGKAGDGRRRVVKEPVGVVAAIAPWNYPFEIVANKLGQALATGNTVVLKPDPNTPWTSTRIGRLIAEHTDIPAGVVNVVTTPDNAVAELLVTDPRVDLVSFTGSTHVGRLIARKGADTLKRVFLELGGKSAMVILDDADVDTALPNTAQVCFHAGQGCAVNTRLLVPAAMYDTIVNKVTELFSMLPPGDPARQDTVLGPVISAGQRDRILGFVERAGASGAEVLTGGDKPVGLHPELAGGYYLTPTLVAGVDNSSEIARQEVFGPVMVVMPYSDDAEALALANDSEYGLSGSVFSGSPERAMGFANRVRAGSFSVNGGLFYGADAPYGGYRASGVGRQNGIEGFEQYLETKTIGYL</sequence>
<evidence type="ECO:0000259" key="5">
    <source>
        <dbReference type="Pfam" id="PF00171"/>
    </source>
</evidence>
<feature type="active site" evidence="3">
    <location>
        <position position="280"/>
    </location>
</feature>
<dbReference type="FunFam" id="3.40.605.10:FF:000007">
    <property type="entry name" value="NAD/NADP-dependent betaine aldehyde dehydrogenase"/>
    <property type="match status" value="1"/>
</dbReference>